<comment type="caution">
    <text evidence="2">The sequence shown here is derived from an EMBL/GenBank/DDBJ whole genome shotgun (WGS) entry which is preliminary data.</text>
</comment>
<proteinExistence type="predicted"/>
<organism evidence="2">
    <name type="scientific">marine sediment metagenome</name>
    <dbReference type="NCBI Taxonomy" id="412755"/>
    <lineage>
        <taxon>unclassified sequences</taxon>
        <taxon>metagenomes</taxon>
        <taxon>ecological metagenomes</taxon>
    </lineage>
</organism>
<name>A0A0F9IIR9_9ZZZZ</name>
<dbReference type="GO" id="GO:0005524">
    <property type="term" value="F:ATP binding"/>
    <property type="evidence" value="ECO:0007669"/>
    <property type="project" value="InterPro"/>
</dbReference>
<dbReference type="Pfam" id="PF01695">
    <property type="entry name" value="IstB_IS21"/>
    <property type="match status" value="1"/>
</dbReference>
<dbReference type="Gene3D" id="3.40.50.300">
    <property type="entry name" value="P-loop containing nucleotide triphosphate hydrolases"/>
    <property type="match status" value="1"/>
</dbReference>
<feature type="domain" description="IstB-like ATP-binding" evidence="1">
    <location>
        <begin position="14"/>
        <end position="102"/>
    </location>
</feature>
<dbReference type="AlphaFoldDB" id="A0A0F9IIR9"/>
<evidence type="ECO:0000313" key="2">
    <source>
        <dbReference type="EMBL" id="KKL93705.1"/>
    </source>
</evidence>
<gene>
    <name evidence="2" type="ORF">LCGC14_1872020</name>
</gene>
<sequence>MSGFLETWDRRLCGRLLQRLFRVSFMIVDELGFRHLDRAGGELLFKLLPQRYKRCCTIVTRNLSFTEWVQAFGEEKFTTQMDWLGYHAHILPTKGVSYRKLKNDRDEIKRFKDQERAMENDCLELGVWIYHLAEKKRFTARYGRVLGRSWSHFVDSWNNAKICLNYGEFFLSLSERK</sequence>
<reference evidence="2" key="1">
    <citation type="journal article" date="2015" name="Nature">
        <title>Complex archaea that bridge the gap between prokaryotes and eukaryotes.</title>
        <authorList>
            <person name="Spang A."/>
            <person name="Saw J.H."/>
            <person name="Jorgensen S.L."/>
            <person name="Zaremba-Niedzwiedzka K."/>
            <person name="Martijn J."/>
            <person name="Lind A.E."/>
            <person name="van Eijk R."/>
            <person name="Schleper C."/>
            <person name="Guy L."/>
            <person name="Ettema T.J."/>
        </authorList>
    </citation>
    <scope>NUCLEOTIDE SEQUENCE</scope>
</reference>
<accession>A0A0F9IIR9</accession>
<dbReference type="InterPro" id="IPR002611">
    <property type="entry name" value="IstB_ATP-bd"/>
</dbReference>
<dbReference type="InterPro" id="IPR027417">
    <property type="entry name" value="P-loop_NTPase"/>
</dbReference>
<evidence type="ECO:0000259" key="1">
    <source>
        <dbReference type="Pfam" id="PF01695"/>
    </source>
</evidence>
<dbReference type="EMBL" id="LAZR01019116">
    <property type="protein sequence ID" value="KKL93705.1"/>
    <property type="molecule type" value="Genomic_DNA"/>
</dbReference>
<protein>
    <recommendedName>
        <fullName evidence="1">IstB-like ATP-binding domain-containing protein</fullName>
    </recommendedName>
</protein>